<evidence type="ECO:0000313" key="2">
    <source>
        <dbReference type="EMBL" id="MEU7073585.1"/>
    </source>
</evidence>
<evidence type="ECO:0000313" key="3">
    <source>
        <dbReference type="Proteomes" id="UP001551329"/>
    </source>
</evidence>
<name>A0ABV3CFL4_9ACTN</name>
<sequence length="137" mass="15055">MKSSTLRRTLATAVALGALGTGSLVTAAPASAAMKDGRADFGEFILHYSAGLDESWTDFAWDEDYLFNDRFITPGSGYNQAVDNNAESYLNRADFTWYVYTGAVHTGNEGWLPDYYLGDFSSTFKNQVSSIYNNDAN</sequence>
<dbReference type="Proteomes" id="UP001551329">
    <property type="component" value="Unassembled WGS sequence"/>
</dbReference>
<keyword evidence="1" id="KW-0732">Signal</keyword>
<evidence type="ECO:0000256" key="1">
    <source>
        <dbReference type="SAM" id="SignalP"/>
    </source>
</evidence>
<dbReference type="RefSeq" id="WP_358475461.1">
    <property type="nucleotide sequence ID" value="NZ_JBEZAE010000019.1"/>
</dbReference>
<protein>
    <submittedName>
        <fullName evidence="2">Uncharacterized protein</fullName>
    </submittedName>
</protein>
<proteinExistence type="predicted"/>
<comment type="caution">
    <text evidence="2">The sequence shown here is derived from an EMBL/GenBank/DDBJ whole genome shotgun (WGS) entry which is preliminary data.</text>
</comment>
<keyword evidence="3" id="KW-1185">Reference proteome</keyword>
<dbReference type="EMBL" id="JBEZAE010000019">
    <property type="protein sequence ID" value="MEU7073585.1"/>
    <property type="molecule type" value="Genomic_DNA"/>
</dbReference>
<feature type="chain" id="PRO_5046043374" evidence="1">
    <location>
        <begin position="28"/>
        <end position="137"/>
    </location>
</feature>
<accession>A0ABV3CFL4</accession>
<gene>
    <name evidence="2" type="ORF">AB0A88_26070</name>
</gene>
<feature type="signal peptide" evidence="1">
    <location>
        <begin position="1"/>
        <end position="27"/>
    </location>
</feature>
<organism evidence="2 3">
    <name type="scientific">Streptomyces narbonensis</name>
    <dbReference type="NCBI Taxonomy" id="67333"/>
    <lineage>
        <taxon>Bacteria</taxon>
        <taxon>Bacillati</taxon>
        <taxon>Actinomycetota</taxon>
        <taxon>Actinomycetes</taxon>
        <taxon>Kitasatosporales</taxon>
        <taxon>Streptomycetaceae</taxon>
        <taxon>Streptomyces</taxon>
    </lineage>
</organism>
<reference evidence="2 3" key="1">
    <citation type="submission" date="2024-06" db="EMBL/GenBank/DDBJ databases">
        <title>The Natural Products Discovery Center: Release of the First 8490 Sequenced Strains for Exploring Actinobacteria Biosynthetic Diversity.</title>
        <authorList>
            <person name="Kalkreuter E."/>
            <person name="Kautsar S.A."/>
            <person name="Yang D."/>
            <person name="Bader C.D."/>
            <person name="Teijaro C.N."/>
            <person name="Fluegel L."/>
            <person name="Davis C.M."/>
            <person name="Simpson J.R."/>
            <person name="Lauterbach L."/>
            <person name="Steele A.D."/>
            <person name="Gui C."/>
            <person name="Meng S."/>
            <person name="Li G."/>
            <person name="Viehrig K."/>
            <person name="Ye F."/>
            <person name="Su P."/>
            <person name="Kiefer A.F."/>
            <person name="Nichols A."/>
            <person name="Cepeda A.J."/>
            <person name="Yan W."/>
            <person name="Fan B."/>
            <person name="Jiang Y."/>
            <person name="Adhikari A."/>
            <person name="Zheng C.-J."/>
            <person name="Schuster L."/>
            <person name="Cowan T.M."/>
            <person name="Smanski M.J."/>
            <person name="Chevrette M.G."/>
            <person name="De Carvalho L.P.S."/>
            <person name="Shen B."/>
        </authorList>
    </citation>
    <scope>NUCLEOTIDE SEQUENCE [LARGE SCALE GENOMIC DNA]</scope>
    <source>
        <strain evidence="2 3">NPDC045974</strain>
    </source>
</reference>